<dbReference type="Pfam" id="PF16199">
    <property type="entry name" value="Radical_SAM_C"/>
    <property type="match status" value="1"/>
</dbReference>
<dbReference type="FunFam" id="3.40.630.30:FF:000003">
    <property type="entry name" value="Elongator complex protein 3"/>
    <property type="match status" value="1"/>
</dbReference>
<evidence type="ECO:0000256" key="9">
    <source>
        <dbReference type="ARBA" id="ARBA00022694"/>
    </source>
</evidence>
<accession>A0A8S4N0W4</accession>
<dbReference type="CDD" id="cd01335">
    <property type="entry name" value="Radical_SAM"/>
    <property type="match status" value="1"/>
</dbReference>
<dbReference type="InterPro" id="IPR058240">
    <property type="entry name" value="rSAM_sf"/>
</dbReference>
<dbReference type="Proteomes" id="UP000749559">
    <property type="component" value="Unassembled WGS sequence"/>
</dbReference>
<dbReference type="InterPro" id="IPR056591">
    <property type="entry name" value="ELP3-like_N"/>
</dbReference>
<evidence type="ECO:0000313" key="19">
    <source>
        <dbReference type="EMBL" id="CAH1774302.1"/>
    </source>
</evidence>
<evidence type="ECO:0000256" key="4">
    <source>
        <dbReference type="ARBA" id="ARBA00020266"/>
    </source>
</evidence>
<dbReference type="NCBIfam" id="TIGR01211">
    <property type="entry name" value="ELP3"/>
    <property type="match status" value="2"/>
</dbReference>
<dbReference type="SUPFAM" id="SSF102114">
    <property type="entry name" value="Radical SAM enzymes"/>
    <property type="match status" value="2"/>
</dbReference>
<evidence type="ECO:0000259" key="18">
    <source>
        <dbReference type="PROSITE" id="PS51186"/>
    </source>
</evidence>
<dbReference type="OrthoDB" id="10265243at2759"/>
<comment type="pathway">
    <text evidence="2">tRNA modification; 5-methoxycarbonylmethyl-2-thiouridine-tRNA biosynthesis.</text>
</comment>
<dbReference type="GO" id="GO:0033588">
    <property type="term" value="C:elongator holoenzyme complex"/>
    <property type="evidence" value="ECO:0007669"/>
    <property type="project" value="TreeGrafter"/>
</dbReference>
<keyword evidence="11" id="KW-0694">RNA-binding</keyword>
<organism evidence="19 20">
    <name type="scientific">Owenia fusiformis</name>
    <name type="common">Polychaete worm</name>
    <dbReference type="NCBI Taxonomy" id="6347"/>
    <lineage>
        <taxon>Eukaryota</taxon>
        <taxon>Metazoa</taxon>
        <taxon>Spiralia</taxon>
        <taxon>Lophotrochozoa</taxon>
        <taxon>Annelida</taxon>
        <taxon>Polychaeta</taxon>
        <taxon>Sedentaria</taxon>
        <taxon>Canalipalpata</taxon>
        <taxon>Sabellida</taxon>
        <taxon>Oweniida</taxon>
        <taxon>Oweniidae</taxon>
        <taxon>Owenia</taxon>
    </lineage>
</organism>
<comment type="caution">
    <text evidence="19">The sequence shown here is derived from an EMBL/GenBank/DDBJ whole genome shotgun (WGS) entry which is preliminary data.</text>
</comment>
<protein>
    <recommendedName>
        <fullName evidence="4">Elongator complex protein 3</fullName>
        <ecNumber evidence="16">2.3.1.311</ecNumber>
    </recommendedName>
    <alternativeName>
        <fullName evidence="15">tRNA uridine(34) acetyltransferase</fullName>
    </alternativeName>
</protein>
<dbReference type="SUPFAM" id="SSF55729">
    <property type="entry name" value="Acyl-CoA N-acyltransferases (Nat)"/>
    <property type="match status" value="1"/>
</dbReference>
<comment type="cofactor">
    <cofactor evidence="1">
        <name>[4Fe-4S] cluster</name>
        <dbReference type="ChEBI" id="CHEBI:49883"/>
    </cofactor>
</comment>
<reference evidence="19" key="1">
    <citation type="submission" date="2022-03" db="EMBL/GenBank/DDBJ databases">
        <authorList>
            <person name="Martin C."/>
        </authorList>
    </citation>
    <scope>NUCLEOTIDE SEQUENCE</scope>
</reference>
<sequence length="687" mass="77684">MGKPRNKFASNHSREELMVMTVTEIIQQLIQAHEAKHDVNLNKIKSKVSSKYGLTSQPRLVDIIAGVPQQYKKILLPKLKAKPVRTASGIAVVAVMCKPHRCPHIAMTGNICVYCPGGPDSDFEYSTQSYTGYEPTSMRAIRARYNPYLQTRHRVEQLKSLGHSVDKVEFIVMGGTFMSLDESYRDYFIRNLHDALSGHTSNNVEEAVKYSEKSCSKCIGITIETRPDYCLKKHLSDMLKYGCTRLEIGVQSVYEDIARDTNRGHTVKAVTESFTMSKDAGFKFVSHMMSDLPNDFHIYMFLLVGVIQGHTVKAVTESFTMSKDAGFKVDSHMMPDLPNDSHIYIFLLVGVIQGHTVKAVTESFTMSKDAGFKVVSHMMPDLPNDFHIYMFLLVGVIQGHTVKAVTESFTMSKDAGFKVVSHMMPDLPNVDLERDIEQFIEFFENPAFRADGLKIYPTLVIRGTGLYELWKTGRYKSYPPSVLVDLVARILALVPPWTRIYRVQRDIPMPLVSSGVEYGNLRELALARMKDLGTQCRDVRTREVGIQEIHNKVKPYEAELIRRDYVANGGWETFLSYEDPEQDILIGLLRLRKCTGEVFRPELKGSCSVVRELHVYGTAVPVHARDPTKFQHQGFGTLLMEEAARIAQEEHGSRKIAVISGVGTRNYYSKLGYELEGPYMTKLLVEE</sequence>
<dbReference type="InterPro" id="IPR034687">
    <property type="entry name" value="ELP3-like"/>
</dbReference>
<evidence type="ECO:0000256" key="14">
    <source>
        <dbReference type="ARBA" id="ARBA00023315"/>
    </source>
</evidence>
<gene>
    <name evidence="19" type="ORF">OFUS_LOCUS1792</name>
</gene>
<dbReference type="InterPro" id="IPR000182">
    <property type="entry name" value="GNAT_dom"/>
</dbReference>
<evidence type="ECO:0000256" key="5">
    <source>
        <dbReference type="ARBA" id="ARBA00022485"/>
    </source>
</evidence>
<keyword evidence="9" id="KW-0819">tRNA processing</keyword>
<dbReference type="SFLD" id="SFLDF00344">
    <property type="entry name" value="ELP3-like"/>
    <property type="match status" value="1"/>
</dbReference>
<dbReference type="InterPro" id="IPR039661">
    <property type="entry name" value="ELP3"/>
</dbReference>
<dbReference type="SFLD" id="SFLDG01086">
    <property type="entry name" value="elongater_protein-like"/>
    <property type="match status" value="1"/>
</dbReference>
<evidence type="ECO:0000256" key="1">
    <source>
        <dbReference type="ARBA" id="ARBA00001966"/>
    </source>
</evidence>
<evidence type="ECO:0000256" key="6">
    <source>
        <dbReference type="ARBA" id="ARBA00022555"/>
    </source>
</evidence>
<dbReference type="GO" id="GO:0046872">
    <property type="term" value="F:metal ion binding"/>
    <property type="evidence" value="ECO:0007669"/>
    <property type="project" value="UniProtKB-KW"/>
</dbReference>
<comment type="similarity">
    <text evidence="3">Belongs to the ELP3 family.</text>
</comment>
<evidence type="ECO:0000256" key="2">
    <source>
        <dbReference type="ARBA" id="ARBA00005043"/>
    </source>
</evidence>
<dbReference type="Gene3D" id="3.40.630.30">
    <property type="match status" value="1"/>
</dbReference>
<evidence type="ECO:0000256" key="3">
    <source>
        <dbReference type="ARBA" id="ARBA00005494"/>
    </source>
</evidence>
<evidence type="ECO:0000256" key="10">
    <source>
        <dbReference type="ARBA" id="ARBA00022723"/>
    </source>
</evidence>
<dbReference type="GO" id="GO:0051539">
    <property type="term" value="F:4 iron, 4 sulfur cluster binding"/>
    <property type="evidence" value="ECO:0007669"/>
    <property type="project" value="UniProtKB-KW"/>
</dbReference>
<name>A0A8S4N0W4_OWEFU</name>
<dbReference type="EMBL" id="CAIIXF020000001">
    <property type="protein sequence ID" value="CAH1774302.1"/>
    <property type="molecule type" value="Genomic_DNA"/>
</dbReference>
<keyword evidence="8" id="KW-0949">S-adenosyl-L-methionine</keyword>
<evidence type="ECO:0000256" key="17">
    <source>
        <dbReference type="ARBA" id="ARBA00047372"/>
    </source>
</evidence>
<evidence type="ECO:0000256" key="7">
    <source>
        <dbReference type="ARBA" id="ARBA00022679"/>
    </source>
</evidence>
<feature type="domain" description="N-acetyltransferase" evidence="18">
    <location>
        <begin position="534"/>
        <end position="687"/>
    </location>
</feature>
<dbReference type="PROSITE" id="PS51186">
    <property type="entry name" value="GNAT"/>
    <property type="match status" value="1"/>
</dbReference>
<keyword evidence="10" id="KW-0479">Metal-binding</keyword>
<dbReference type="InterPro" id="IPR032432">
    <property type="entry name" value="Radical_SAM_C"/>
</dbReference>
<dbReference type="InterPro" id="IPR016181">
    <property type="entry name" value="Acyl_CoA_acyltransferase"/>
</dbReference>
<dbReference type="EC" id="2.3.1.311" evidence="16"/>
<keyword evidence="7" id="KW-0808">Transferase</keyword>
<proteinExistence type="inferred from homology"/>
<keyword evidence="5" id="KW-0004">4Fe-4S</keyword>
<dbReference type="GO" id="GO:0000049">
    <property type="term" value="F:tRNA binding"/>
    <property type="evidence" value="ECO:0007669"/>
    <property type="project" value="UniProtKB-KW"/>
</dbReference>
<dbReference type="SFLD" id="SFLDS00029">
    <property type="entry name" value="Radical_SAM"/>
    <property type="match status" value="1"/>
</dbReference>
<dbReference type="AlphaFoldDB" id="A0A8S4N0W4"/>
<keyword evidence="14" id="KW-0012">Acyltransferase</keyword>
<dbReference type="Pfam" id="PF04055">
    <property type="entry name" value="Radical_SAM"/>
    <property type="match status" value="1"/>
</dbReference>
<dbReference type="InterPro" id="IPR006638">
    <property type="entry name" value="Elp3/MiaA/NifB-like_rSAM"/>
</dbReference>
<keyword evidence="12" id="KW-0408">Iron</keyword>
<dbReference type="GO" id="GO:0005737">
    <property type="term" value="C:cytoplasm"/>
    <property type="evidence" value="ECO:0007669"/>
    <property type="project" value="TreeGrafter"/>
</dbReference>
<evidence type="ECO:0000256" key="16">
    <source>
        <dbReference type="ARBA" id="ARBA00044771"/>
    </source>
</evidence>
<dbReference type="SMART" id="SM00729">
    <property type="entry name" value="Elp3"/>
    <property type="match status" value="1"/>
</dbReference>
<evidence type="ECO:0000256" key="13">
    <source>
        <dbReference type="ARBA" id="ARBA00023014"/>
    </source>
</evidence>
<dbReference type="Pfam" id="PF23613">
    <property type="entry name" value="ELP3_N"/>
    <property type="match status" value="1"/>
</dbReference>
<comment type="catalytic activity">
    <reaction evidence="17">
        <text>uridine(34) in tRNA + acetyl-CoA + S-adenosyl-L-methionine + H2O = 5-(carboxymethyl)uridine(34) in tRNA + 5'-deoxyadenosine + L-methionine + CoA + 2 H(+)</text>
        <dbReference type="Rhea" id="RHEA:61020"/>
        <dbReference type="Rhea" id="RHEA-COMP:10407"/>
        <dbReference type="Rhea" id="RHEA-COMP:11727"/>
        <dbReference type="ChEBI" id="CHEBI:15377"/>
        <dbReference type="ChEBI" id="CHEBI:15378"/>
        <dbReference type="ChEBI" id="CHEBI:17319"/>
        <dbReference type="ChEBI" id="CHEBI:57287"/>
        <dbReference type="ChEBI" id="CHEBI:57288"/>
        <dbReference type="ChEBI" id="CHEBI:57844"/>
        <dbReference type="ChEBI" id="CHEBI:59789"/>
        <dbReference type="ChEBI" id="CHEBI:65315"/>
        <dbReference type="ChEBI" id="CHEBI:74882"/>
        <dbReference type="EC" id="2.3.1.311"/>
    </reaction>
    <physiologicalReaction direction="left-to-right" evidence="17">
        <dbReference type="Rhea" id="RHEA:61021"/>
    </physiologicalReaction>
</comment>
<dbReference type="PANTHER" id="PTHR11135:SF0">
    <property type="entry name" value="ELONGATOR COMPLEX PROTEIN 3"/>
    <property type="match status" value="1"/>
</dbReference>
<keyword evidence="13" id="KW-0411">Iron-sulfur</keyword>
<dbReference type="InterPro" id="IPR007197">
    <property type="entry name" value="rSAM"/>
</dbReference>
<evidence type="ECO:0000256" key="8">
    <source>
        <dbReference type="ARBA" id="ARBA00022691"/>
    </source>
</evidence>
<keyword evidence="6" id="KW-0820">tRNA-binding</keyword>
<evidence type="ECO:0000256" key="11">
    <source>
        <dbReference type="ARBA" id="ARBA00022884"/>
    </source>
</evidence>
<evidence type="ECO:0000313" key="20">
    <source>
        <dbReference type="Proteomes" id="UP000749559"/>
    </source>
</evidence>
<dbReference type="GO" id="GO:0005634">
    <property type="term" value="C:nucleus"/>
    <property type="evidence" value="ECO:0007669"/>
    <property type="project" value="TreeGrafter"/>
</dbReference>
<dbReference type="GO" id="GO:0002926">
    <property type="term" value="P:tRNA wobble base 5-methoxycarbonylmethyl-2-thiouridinylation"/>
    <property type="evidence" value="ECO:0007669"/>
    <property type="project" value="TreeGrafter"/>
</dbReference>
<evidence type="ECO:0000256" key="15">
    <source>
        <dbReference type="ARBA" id="ARBA00030769"/>
    </source>
</evidence>
<evidence type="ECO:0000256" key="12">
    <source>
        <dbReference type="ARBA" id="ARBA00023004"/>
    </source>
</evidence>
<keyword evidence="20" id="KW-1185">Reference proteome</keyword>
<dbReference type="PANTHER" id="PTHR11135">
    <property type="entry name" value="HISTONE ACETYLTRANSFERASE-RELATED"/>
    <property type="match status" value="1"/>
</dbReference>
<dbReference type="GO" id="GO:0106261">
    <property type="term" value="F:tRNA uridine(34) acetyltransferase activity"/>
    <property type="evidence" value="ECO:0007669"/>
    <property type="project" value="UniProtKB-EC"/>
</dbReference>